<keyword evidence="1" id="KW-0418">Kinase</keyword>
<sequence length="92" mass="10169">MYHKNILEPTIYVYVWHIVSSGCGVQAFMLKRADEEPLGHAAATITDVVENAETNHVISDVQKRALLQEMKYSLGCLDTLFGNATQALCVEG</sequence>
<dbReference type="GO" id="GO:0016301">
    <property type="term" value="F:kinase activity"/>
    <property type="evidence" value="ECO:0007669"/>
    <property type="project" value="UniProtKB-KW"/>
</dbReference>
<reference evidence="1" key="1">
    <citation type="journal article" date="2019" name="Science">
        <title>Mutation of a bHLH transcription factor allowed almond domestication.</title>
        <authorList>
            <person name="Sanchez-Perez R."/>
            <person name="Pavan S."/>
            <person name="Mazzeo R."/>
            <person name="Moldovan C."/>
            <person name="Aiese Cigliano R."/>
            <person name="Del Cueto J."/>
            <person name="Ricciardi F."/>
            <person name="Lotti C."/>
            <person name="Ricciardi L."/>
            <person name="Dicenta F."/>
            <person name="Lopez-Marques R.L."/>
            <person name="Lindberg Moller B."/>
        </authorList>
    </citation>
    <scope>NUCLEOTIDE SEQUENCE</scope>
</reference>
<gene>
    <name evidence="1" type="ORF">Prudu_020799</name>
</gene>
<dbReference type="PROSITE" id="PS51257">
    <property type="entry name" value="PROKAR_LIPOPROTEIN"/>
    <property type="match status" value="1"/>
</dbReference>
<keyword evidence="1" id="KW-0808">Transferase</keyword>
<organism evidence="1">
    <name type="scientific">Prunus dulcis</name>
    <name type="common">Almond</name>
    <name type="synonym">Amygdalus dulcis</name>
    <dbReference type="NCBI Taxonomy" id="3755"/>
    <lineage>
        <taxon>Eukaryota</taxon>
        <taxon>Viridiplantae</taxon>
        <taxon>Streptophyta</taxon>
        <taxon>Embryophyta</taxon>
        <taxon>Tracheophyta</taxon>
        <taxon>Spermatophyta</taxon>
        <taxon>Magnoliopsida</taxon>
        <taxon>eudicotyledons</taxon>
        <taxon>Gunneridae</taxon>
        <taxon>Pentapetalae</taxon>
        <taxon>rosids</taxon>
        <taxon>fabids</taxon>
        <taxon>Rosales</taxon>
        <taxon>Rosaceae</taxon>
        <taxon>Amygdaloideae</taxon>
        <taxon>Amygdaleae</taxon>
        <taxon>Prunus</taxon>
    </lineage>
</organism>
<protein>
    <submittedName>
        <fullName evidence="1">Diacylglycerol kinase1</fullName>
    </submittedName>
</protein>
<evidence type="ECO:0000313" key="1">
    <source>
        <dbReference type="EMBL" id="BBH08573.1"/>
    </source>
</evidence>
<accession>A0A4Y1RXV5</accession>
<name>A0A4Y1RXV5_PRUDU</name>
<proteinExistence type="predicted"/>
<dbReference type="EMBL" id="AP019303">
    <property type="protein sequence ID" value="BBH08573.1"/>
    <property type="molecule type" value="Genomic_DNA"/>
</dbReference>
<dbReference type="AlphaFoldDB" id="A0A4Y1RXV5"/>